<reference evidence="2" key="1">
    <citation type="submission" date="2023-07" db="EMBL/GenBank/DDBJ databases">
        <title>Isolating and identifying novel microbial strains from the Mariana Trench.</title>
        <authorList>
            <person name="Fu H."/>
        </authorList>
    </citation>
    <scope>NUCLEOTIDE SEQUENCE [LARGE SCALE GENOMIC DNA]</scope>
    <source>
        <strain evidence="2">T-y2</strain>
    </source>
</reference>
<comment type="caution">
    <text evidence="1">The sequence shown here is derived from an EMBL/GenBank/DDBJ whole genome shotgun (WGS) entry which is preliminary data.</text>
</comment>
<evidence type="ECO:0008006" key="3">
    <source>
        <dbReference type="Google" id="ProtNLM"/>
    </source>
</evidence>
<organism evidence="1 2">
    <name type="scientific">Mesonia ostreae</name>
    <dbReference type="NCBI Taxonomy" id="861110"/>
    <lineage>
        <taxon>Bacteria</taxon>
        <taxon>Pseudomonadati</taxon>
        <taxon>Bacteroidota</taxon>
        <taxon>Flavobacteriia</taxon>
        <taxon>Flavobacteriales</taxon>
        <taxon>Flavobacteriaceae</taxon>
        <taxon>Mesonia</taxon>
    </lineage>
</organism>
<proteinExistence type="predicted"/>
<keyword evidence="2" id="KW-1185">Reference proteome</keyword>
<gene>
    <name evidence="1" type="ORF">RLT85_05405</name>
</gene>
<protein>
    <recommendedName>
        <fullName evidence="3">Polysaccharide (De)acetylase</fullName>
    </recommendedName>
</protein>
<name>A0ABU2KH97_9FLAO</name>
<dbReference type="EMBL" id="JAVRBG010000004">
    <property type="protein sequence ID" value="MDT0294064.1"/>
    <property type="molecule type" value="Genomic_DNA"/>
</dbReference>
<accession>A0ABU2KH97</accession>
<dbReference type="Proteomes" id="UP001182991">
    <property type="component" value="Unassembled WGS sequence"/>
</dbReference>
<evidence type="ECO:0000313" key="1">
    <source>
        <dbReference type="EMBL" id="MDT0294064.1"/>
    </source>
</evidence>
<dbReference type="RefSeq" id="WP_311401016.1">
    <property type="nucleotide sequence ID" value="NZ_JAVRBG010000004.1"/>
</dbReference>
<evidence type="ECO:0000313" key="2">
    <source>
        <dbReference type="Proteomes" id="UP001182991"/>
    </source>
</evidence>
<sequence length="373" mass="43864">MWNKLKFLNSQIRGYKTSRKIVVIESDDWGAERIPSKRVQQELENKGIDIKQNPHSRYDILEREDDFNALYEVLHKINQEFIDKKPVLTANFIMANPDFDRIKEARFQEYHYEQFSDTYAKKDRNNSTEKMLYDGIKNGFIKPQFHGREHINVLTWLDLLKKNNLDFRNAFDLNCYAIDSKTLDENKSNLMASYDYTMQEGKAFVDKSIVEGLSLFKNFFGYDSDTTVAPRYVWNNDIEDIFKKNGVNLMQTAVVQKKSTLGNYTDIWHHTGEKKNKMYFSVRNAHFEPAYNSKTDWIKQVMGKAKIAFLLRTPLIISTHRLNFVGGLCEKNRSSNLKQFHLLLSSLIKEYPNIEFMTSEGITKIMKNEFTVR</sequence>